<dbReference type="RefSeq" id="WP_198073125.1">
    <property type="nucleotide sequence ID" value="NZ_CP065802.1"/>
</dbReference>
<accession>A0AAX1K7C4</accession>
<evidence type="ECO:0000313" key="1">
    <source>
        <dbReference type="EMBL" id="QQM59986.1"/>
    </source>
</evidence>
<sequence length="154" mass="17857">MKYSEAEKQIKALSSKYDISMRGGDFDVAYNGRTHVIYVSGDYEYGIYVGYPEMFSVIPSSNKLYMILAELAMTPPDERVEKKKKYVKIYDSGIGYLNINNFTGKMSVNNVSEDNSYKTKFTDKEIEQLKQRDDIPLDWDKVRFEEANWPGLHC</sequence>
<name>A0AAX1K7C4_LACPN</name>
<evidence type="ECO:0008006" key="3">
    <source>
        <dbReference type="Google" id="ProtNLM"/>
    </source>
</evidence>
<evidence type="ECO:0000313" key="2">
    <source>
        <dbReference type="Proteomes" id="UP000595466"/>
    </source>
</evidence>
<proteinExistence type="predicted"/>
<gene>
    <name evidence="1" type="ORF">JH395_09505</name>
</gene>
<dbReference type="AlphaFoldDB" id="A0AAX1K7C4"/>
<dbReference type="Proteomes" id="UP000595466">
    <property type="component" value="Chromosome"/>
</dbReference>
<dbReference type="EMBL" id="CP066817">
    <property type="protein sequence ID" value="QQM59986.1"/>
    <property type="molecule type" value="Genomic_DNA"/>
</dbReference>
<organism evidence="1 2">
    <name type="scientific">Lactiplantibacillus plantarum</name>
    <name type="common">Lactobacillus plantarum</name>
    <dbReference type="NCBI Taxonomy" id="1590"/>
    <lineage>
        <taxon>Bacteria</taxon>
        <taxon>Bacillati</taxon>
        <taxon>Bacillota</taxon>
        <taxon>Bacilli</taxon>
        <taxon>Lactobacillales</taxon>
        <taxon>Lactobacillaceae</taxon>
        <taxon>Lactiplantibacillus</taxon>
    </lineage>
</organism>
<protein>
    <recommendedName>
        <fullName evidence="3">Phage protein</fullName>
    </recommendedName>
</protein>
<reference evidence="1 2" key="1">
    <citation type="submission" date="2020-12" db="EMBL/GenBank/DDBJ databases">
        <title>Whole genome sequencing of Lactobacillus plantarum PC518.</title>
        <authorList>
            <person name="Guo Q."/>
        </authorList>
    </citation>
    <scope>NUCLEOTIDE SEQUENCE [LARGE SCALE GENOMIC DNA]</scope>
    <source>
        <strain evidence="1 2">PC518</strain>
    </source>
</reference>